<feature type="non-terminal residue" evidence="10">
    <location>
        <position position="1"/>
    </location>
</feature>
<evidence type="ECO:0000259" key="9">
    <source>
        <dbReference type="PROSITE" id="PS50059"/>
    </source>
</evidence>
<evidence type="ECO:0000313" key="11">
    <source>
        <dbReference type="Proteomes" id="UP000824469"/>
    </source>
</evidence>
<dbReference type="SUPFAM" id="SSF48452">
    <property type="entry name" value="TPR-like"/>
    <property type="match status" value="1"/>
</dbReference>
<feature type="region of interest" description="Disordered" evidence="8">
    <location>
        <begin position="350"/>
        <end position="444"/>
    </location>
</feature>
<evidence type="ECO:0000256" key="4">
    <source>
        <dbReference type="ARBA" id="ARBA00022803"/>
    </source>
</evidence>
<dbReference type="PANTHER" id="PTHR46512:SF8">
    <property type="entry name" value="PEPTIDYLPROLYL ISOMERASE"/>
    <property type="match status" value="1"/>
</dbReference>
<feature type="non-terminal residue" evidence="10">
    <location>
        <position position="444"/>
    </location>
</feature>
<evidence type="ECO:0000256" key="5">
    <source>
        <dbReference type="ARBA" id="ARBA00023235"/>
    </source>
</evidence>
<evidence type="ECO:0000313" key="10">
    <source>
        <dbReference type="EMBL" id="KAH9301633.1"/>
    </source>
</evidence>
<protein>
    <recommendedName>
        <fullName evidence="2 6">peptidylprolyl isomerase</fullName>
        <ecNumber evidence="2 6">5.2.1.8</ecNumber>
    </recommendedName>
</protein>
<feature type="compositionally biased region" description="Basic and acidic residues" evidence="8">
    <location>
        <begin position="421"/>
        <end position="430"/>
    </location>
</feature>
<evidence type="ECO:0000256" key="7">
    <source>
        <dbReference type="PROSITE-ProRule" id="PRU00339"/>
    </source>
</evidence>
<dbReference type="FunFam" id="3.10.50.40:FF:000029">
    <property type="entry name" value="Peptidylprolyl isomerase"/>
    <property type="match status" value="1"/>
</dbReference>
<dbReference type="InterPro" id="IPR046357">
    <property type="entry name" value="PPIase_dom_sf"/>
</dbReference>
<evidence type="ECO:0000256" key="8">
    <source>
        <dbReference type="SAM" id="MobiDB-lite"/>
    </source>
</evidence>
<keyword evidence="4 7" id="KW-0802">TPR repeat</keyword>
<dbReference type="PROSITE" id="PS50059">
    <property type="entry name" value="FKBP_PPIASE"/>
    <property type="match status" value="2"/>
</dbReference>
<dbReference type="OMA" id="PLMHIAH"/>
<keyword evidence="5 6" id="KW-0413">Isomerase</keyword>
<feature type="compositionally biased region" description="Basic and acidic residues" evidence="8">
    <location>
        <begin position="351"/>
        <end position="373"/>
    </location>
</feature>
<feature type="compositionally biased region" description="Polar residues" evidence="8">
    <location>
        <begin position="377"/>
        <end position="395"/>
    </location>
</feature>
<reference evidence="10 11" key="1">
    <citation type="journal article" date="2021" name="Nat. Plants">
        <title>The Taxus genome provides insights into paclitaxel biosynthesis.</title>
        <authorList>
            <person name="Xiong X."/>
            <person name="Gou J."/>
            <person name="Liao Q."/>
            <person name="Li Y."/>
            <person name="Zhou Q."/>
            <person name="Bi G."/>
            <person name="Li C."/>
            <person name="Du R."/>
            <person name="Wang X."/>
            <person name="Sun T."/>
            <person name="Guo L."/>
            <person name="Liang H."/>
            <person name="Lu P."/>
            <person name="Wu Y."/>
            <person name="Zhang Z."/>
            <person name="Ro D.K."/>
            <person name="Shang Y."/>
            <person name="Huang S."/>
            <person name="Yan J."/>
        </authorList>
    </citation>
    <scope>NUCLEOTIDE SEQUENCE [LARGE SCALE GENOMIC DNA]</scope>
    <source>
        <strain evidence="10">Ta-2019</strain>
    </source>
</reference>
<dbReference type="Gene3D" id="1.25.40.10">
    <property type="entry name" value="Tetratricopeptide repeat domain"/>
    <property type="match status" value="1"/>
</dbReference>
<evidence type="ECO:0000256" key="1">
    <source>
        <dbReference type="ARBA" id="ARBA00000971"/>
    </source>
</evidence>
<dbReference type="InterPro" id="IPR011990">
    <property type="entry name" value="TPR-like_helical_dom_sf"/>
</dbReference>
<evidence type="ECO:0000256" key="3">
    <source>
        <dbReference type="ARBA" id="ARBA00022737"/>
    </source>
</evidence>
<dbReference type="EMBL" id="JAHRHJ020000009">
    <property type="protein sequence ID" value="KAH9301633.1"/>
    <property type="molecule type" value="Genomic_DNA"/>
</dbReference>
<evidence type="ECO:0000256" key="2">
    <source>
        <dbReference type="ARBA" id="ARBA00013194"/>
    </source>
</evidence>
<comment type="catalytic activity">
    <reaction evidence="1 6">
        <text>[protein]-peptidylproline (omega=180) = [protein]-peptidylproline (omega=0)</text>
        <dbReference type="Rhea" id="RHEA:16237"/>
        <dbReference type="Rhea" id="RHEA-COMP:10747"/>
        <dbReference type="Rhea" id="RHEA-COMP:10748"/>
        <dbReference type="ChEBI" id="CHEBI:83833"/>
        <dbReference type="ChEBI" id="CHEBI:83834"/>
        <dbReference type="EC" id="5.2.1.8"/>
    </reaction>
</comment>
<dbReference type="Gene3D" id="3.10.50.40">
    <property type="match status" value="2"/>
</dbReference>
<dbReference type="FunFam" id="1.25.40.10:FF:000008">
    <property type="entry name" value="Peptidylprolyl isomerase"/>
    <property type="match status" value="1"/>
</dbReference>
<feature type="domain" description="PPIase FKBP-type" evidence="9">
    <location>
        <begin position="1"/>
        <end position="81"/>
    </location>
</feature>
<sequence length="444" mass="50332">ITARTLDDGKLLLLKEGEPIHFTFGKKEVPEGLERGIGTMTRREKAIIYVSGSYLTAASTIPSLQNISEDVQFEVEIVQIIQVRDMVGDGRLIKRRIRDGNGEFPMDCPLQDSLLCIHYKGMLPDEGGKVFYDTKFDGNGQPLEFSSGEGMVPEGLEMCIRLMLPNEIALISSTSDYAYDKFPRPENVPERANIQWEVELIKFETQKDWTGLSFNEIMDEAEKIKSAGNRLFKEQKYELAKAKYEKVLKDFNHVNPQDNDEGKIFVQTRSFLQLNVAACYQKIGEYKKALESCNKVLGENHGHVKALYRRGIAYMACGDFNEARKDFSMMINIDKSSEPDATAALAKLRRKEQEAEEQTRKQFKGLFDRKPGEISEGGSNDCEQQEHSIQSSVSVSAEKLDDLDRQESQHSIQSSMNASAEKSDEWDRQESQQSPQIQFQFAGL</sequence>
<dbReference type="GO" id="GO:0003755">
    <property type="term" value="F:peptidyl-prolyl cis-trans isomerase activity"/>
    <property type="evidence" value="ECO:0007669"/>
    <property type="project" value="UniProtKB-KW"/>
</dbReference>
<dbReference type="AlphaFoldDB" id="A0AA38CMU1"/>
<dbReference type="SUPFAM" id="SSF54534">
    <property type="entry name" value="FKBP-like"/>
    <property type="match status" value="2"/>
</dbReference>
<dbReference type="SMART" id="SM00028">
    <property type="entry name" value="TPR"/>
    <property type="match status" value="2"/>
</dbReference>
<evidence type="ECO:0000256" key="6">
    <source>
        <dbReference type="PROSITE-ProRule" id="PRU00277"/>
    </source>
</evidence>
<dbReference type="Pfam" id="PF00254">
    <property type="entry name" value="FKBP_C"/>
    <property type="match status" value="2"/>
</dbReference>
<keyword evidence="3" id="KW-0677">Repeat</keyword>
<gene>
    <name evidence="10" type="ORF">KI387_013216</name>
</gene>
<dbReference type="EC" id="5.2.1.8" evidence="2 6"/>
<dbReference type="Pfam" id="PF14559">
    <property type="entry name" value="TPR_19"/>
    <property type="match status" value="1"/>
</dbReference>
<dbReference type="PROSITE" id="PS50005">
    <property type="entry name" value="TPR"/>
    <property type="match status" value="1"/>
</dbReference>
<feature type="compositionally biased region" description="Basic and acidic residues" evidence="8">
    <location>
        <begin position="398"/>
        <end position="408"/>
    </location>
</feature>
<comment type="caution">
    <text evidence="10">The sequence shown here is derived from an EMBL/GenBank/DDBJ whole genome shotgun (WGS) entry which is preliminary data.</text>
</comment>
<feature type="compositionally biased region" description="Polar residues" evidence="8">
    <location>
        <begin position="409"/>
        <end position="420"/>
    </location>
</feature>
<dbReference type="InterPro" id="IPR019734">
    <property type="entry name" value="TPR_rpt"/>
</dbReference>
<feature type="domain" description="PPIase FKBP-type" evidence="9">
    <location>
        <begin position="112"/>
        <end position="204"/>
    </location>
</feature>
<dbReference type="InterPro" id="IPR050754">
    <property type="entry name" value="FKBP4/5/8-like"/>
</dbReference>
<accession>A0AA38CMU1</accession>
<organism evidence="10 11">
    <name type="scientific">Taxus chinensis</name>
    <name type="common">Chinese yew</name>
    <name type="synonym">Taxus wallichiana var. chinensis</name>
    <dbReference type="NCBI Taxonomy" id="29808"/>
    <lineage>
        <taxon>Eukaryota</taxon>
        <taxon>Viridiplantae</taxon>
        <taxon>Streptophyta</taxon>
        <taxon>Embryophyta</taxon>
        <taxon>Tracheophyta</taxon>
        <taxon>Spermatophyta</taxon>
        <taxon>Pinopsida</taxon>
        <taxon>Pinidae</taxon>
        <taxon>Conifers II</taxon>
        <taxon>Cupressales</taxon>
        <taxon>Taxaceae</taxon>
        <taxon>Taxus</taxon>
    </lineage>
</organism>
<keyword evidence="6" id="KW-0697">Rotamase</keyword>
<name>A0AA38CMU1_TAXCH</name>
<dbReference type="PANTHER" id="PTHR46512">
    <property type="entry name" value="PEPTIDYLPROLYL ISOMERASE"/>
    <property type="match status" value="1"/>
</dbReference>
<keyword evidence="11" id="KW-1185">Reference proteome</keyword>
<feature type="compositionally biased region" description="Low complexity" evidence="8">
    <location>
        <begin position="431"/>
        <end position="444"/>
    </location>
</feature>
<feature type="repeat" description="TPR" evidence="7">
    <location>
        <begin position="304"/>
        <end position="337"/>
    </location>
</feature>
<dbReference type="InterPro" id="IPR001179">
    <property type="entry name" value="PPIase_FKBP_dom"/>
</dbReference>
<proteinExistence type="predicted"/>
<dbReference type="Proteomes" id="UP000824469">
    <property type="component" value="Unassembled WGS sequence"/>
</dbReference>